<dbReference type="Proteomes" id="UP000023435">
    <property type="component" value="Unassembled WGS sequence"/>
</dbReference>
<protein>
    <submittedName>
        <fullName evidence="2">Acetyltransferase, GNAT family</fullName>
    </submittedName>
</protein>
<accession>A0A120AHQ8</accession>
<name>A0A120AHQ8_9GAMM</name>
<feature type="domain" description="N-acetyltransferase" evidence="1">
    <location>
        <begin position="6"/>
        <end position="140"/>
    </location>
</feature>
<dbReference type="InterPro" id="IPR000182">
    <property type="entry name" value="GNAT_dom"/>
</dbReference>
<reference evidence="2 3" key="1">
    <citation type="journal article" date="2014" name="Genome Announc.">
        <title>Draft Genome Sequence of Lysobacter capsici AZ78, a Bacterium Antagonistic to Plant-Pathogenic Oomycetes.</title>
        <authorList>
            <person name="Puopolo G."/>
            <person name="Sonego P."/>
            <person name="Engelen K."/>
            <person name="Pertot I."/>
        </authorList>
    </citation>
    <scope>NUCLEOTIDE SEQUENCE [LARGE SCALE GENOMIC DNA]</scope>
    <source>
        <strain evidence="2 3">AZ78</strain>
    </source>
</reference>
<dbReference type="OrthoDB" id="9799092at2"/>
<sequence>MLPLPLPLRPIRDDDRAALRTWLEQRWGTPIVQLDGRAIDAAALPGFVADHDDGSLAGLIVLLDEAGHSEIVVLDVLASGVGTGTRLLELAAIRARSLGLTRLLARTTNDNLDALRFYQRRDFRLWRLTPGAIDREREADPEIPLLGHHGIPLRDEISLLRELG</sequence>
<dbReference type="RefSeq" id="WP_036104893.1">
    <property type="nucleotide sequence ID" value="NZ_JAJA02000001.1"/>
</dbReference>
<comment type="caution">
    <text evidence="2">The sequence shown here is derived from an EMBL/GenBank/DDBJ whole genome shotgun (WGS) entry which is preliminary data.</text>
</comment>
<evidence type="ECO:0000259" key="1">
    <source>
        <dbReference type="PROSITE" id="PS51186"/>
    </source>
</evidence>
<dbReference type="InterPro" id="IPR016181">
    <property type="entry name" value="Acyl_CoA_acyltransferase"/>
</dbReference>
<dbReference type="Gene3D" id="3.40.630.30">
    <property type="match status" value="1"/>
</dbReference>
<gene>
    <name evidence="2" type="ORF">AZ78_4117</name>
</gene>
<dbReference type="SUPFAM" id="SSF55729">
    <property type="entry name" value="Acyl-CoA N-acyltransferases (Nat)"/>
    <property type="match status" value="1"/>
</dbReference>
<keyword evidence="3" id="KW-1185">Reference proteome</keyword>
<dbReference type="EMBL" id="JAJA02000001">
    <property type="protein sequence ID" value="KWS06561.1"/>
    <property type="molecule type" value="Genomic_DNA"/>
</dbReference>
<dbReference type="Pfam" id="PF00583">
    <property type="entry name" value="Acetyltransf_1"/>
    <property type="match status" value="1"/>
</dbReference>
<dbReference type="GO" id="GO:0016747">
    <property type="term" value="F:acyltransferase activity, transferring groups other than amino-acyl groups"/>
    <property type="evidence" value="ECO:0007669"/>
    <property type="project" value="InterPro"/>
</dbReference>
<organism evidence="2 3">
    <name type="scientific">Lysobacter capsici AZ78</name>
    <dbReference type="NCBI Taxonomy" id="1444315"/>
    <lineage>
        <taxon>Bacteria</taxon>
        <taxon>Pseudomonadati</taxon>
        <taxon>Pseudomonadota</taxon>
        <taxon>Gammaproteobacteria</taxon>
        <taxon>Lysobacterales</taxon>
        <taxon>Lysobacteraceae</taxon>
        <taxon>Lysobacter</taxon>
    </lineage>
</organism>
<evidence type="ECO:0000313" key="3">
    <source>
        <dbReference type="Proteomes" id="UP000023435"/>
    </source>
</evidence>
<evidence type="ECO:0000313" key="2">
    <source>
        <dbReference type="EMBL" id="KWS06561.1"/>
    </source>
</evidence>
<proteinExistence type="predicted"/>
<dbReference type="AlphaFoldDB" id="A0A120AHQ8"/>
<dbReference type="PROSITE" id="PS51186">
    <property type="entry name" value="GNAT"/>
    <property type="match status" value="1"/>
</dbReference>